<name>A0A1M7FPA7_9BACT</name>
<dbReference type="EMBL" id="FRBL01000006">
    <property type="protein sequence ID" value="SHM05884.1"/>
    <property type="molecule type" value="Genomic_DNA"/>
</dbReference>
<dbReference type="RefSeq" id="WP_073083257.1">
    <property type="nucleotide sequence ID" value="NZ_FRBL01000006.1"/>
</dbReference>
<dbReference type="Proteomes" id="UP000184420">
    <property type="component" value="Unassembled WGS sequence"/>
</dbReference>
<dbReference type="AlphaFoldDB" id="A0A1M7FPA7"/>
<dbReference type="Pfam" id="PF11958">
    <property type="entry name" value="DUF3472"/>
    <property type="match status" value="1"/>
</dbReference>
<dbReference type="OrthoDB" id="6014523at2"/>
<sequence>MKKYPIIMLCLLLAACAKSIDSELAEKSNSPKATTELVTTDTVTLYSNGYVYPKEQSNGYGTIGTSGLGAWTDTSGITRVYFYPTTTGSINVSIRVKAPGNTNTLRIRLDSSGTAYNVVVNQTSSYVTLNVGSFNISSANYHCIEIKAVTKNGTYLPDVQSVVITSSLGLKYNKSQYRGAPATHLSYKYPGDSAISWFYTEVNVPSGADPLYAYYMTNGFWDGYFGIQVNSPTERRILFSIWSNYNTNDPNEIPADYAVTLVRKGTGVVDNAFGNEGSGGQTYLVFPWVTGNTYKMLVHAEAAGTHTLFTAWYYAPENGAWKLLAEWDKSKTNGQLLGGLYSFVENFGSNGQNYFKARYGNQWVRTKNGNWIEVTQASFTTTASDAAHQRYDIGAGIETSMMYMYSGGFRQVGNSVGVTYTRPSSGSAPSVNLSTLP</sequence>
<accession>A0A1M7FPA7</accession>
<evidence type="ECO:0000313" key="3">
    <source>
        <dbReference type="EMBL" id="SHM05884.1"/>
    </source>
</evidence>
<gene>
    <name evidence="3" type="ORF">SAMN05444266_106223</name>
</gene>
<keyword evidence="4" id="KW-1185">Reference proteome</keyword>
<reference evidence="3 4" key="1">
    <citation type="submission" date="2016-11" db="EMBL/GenBank/DDBJ databases">
        <authorList>
            <person name="Jaros S."/>
            <person name="Januszkiewicz K."/>
            <person name="Wedrychowicz H."/>
        </authorList>
    </citation>
    <scope>NUCLEOTIDE SEQUENCE [LARGE SCALE GENOMIC DNA]</scope>
    <source>
        <strain evidence="3 4">DSM 27406</strain>
    </source>
</reference>
<dbReference type="Pfam" id="PF16871">
    <property type="entry name" value="DUF5077"/>
    <property type="match status" value="1"/>
</dbReference>
<evidence type="ECO:0000313" key="4">
    <source>
        <dbReference type="Proteomes" id="UP000184420"/>
    </source>
</evidence>
<feature type="domain" description="DUF5077" evidence="2">
    <location>
        <begin position="43"/>
        <end position="167"/>
    </location>
</feature>
<dbReference type="PROSITE" id="PS51257">
    <property type="entry name" value="PROKAR_LIPOPROTEIN"/>
    <property type="match status" value="1"/>
</dbReference>
<dbReference type="STRING" id="1419482.SAMN05444266_106223"/>
<protein>
    <recommendedName>
        <fullName evidence="2">DUF5077 domain-containing protein</fullName>
    </recommendedName>
</protein>
<proteinExistence type="predicted"/>
<feature type="signal peptide" evidence="1">
    <location>
        <begin position="1"/>
        <end position="19"/>
    </location>
</feature>
<dbReference type="InterPro" id="IPR021862">
    <property type="entry name" value="DUF3472"/>
</dbReference>
<organism evidence="3 4">
    <name type="scientific">Chitinophaga jiangningensis</name>
    <dbReference type="NCBI Taxonomy" id="1419482"/>
    <lineage>
        <taxon>Bacteria</taxon>
        <taxon>Pseudomonadati</taxon>
        <taxon>Bacteroidota</taxon>
        <taxon>Chitinophagia</taxon>
        <taxon>Chitinophagales</taxon>
        <taxon>Chitinophagaceae</taxon>
        <taxon>Chitinophaga</taxon>
    </lineage>
</organism>
<evidence type="ECO:0000259" key="2">
    <source>
        <dbReference type="Pfam" id="PF16871"/>
    </source>
</evidence>
<evidence type="ECO:0000256" key="1">
    <source>
        <dbReference type="SAM" id="SignalP"/>
    </source>
</evidence>
<keyword evidence="1" id="KW-0732">Signal</keyword>
<feature type="chain" id="PRO_5012297070" description="DUF5077 domain-containing protein" evidence="1">
    <location>
        <begin position="20"/>
        <end position="437"/>
    </location>
</feature>
<dbReference type="InterPro" id="IPR031712">
    <property type="entry name" value="DUF5077"/>
</dbReference>